<proteinExistence type="predicted"/>
<evidence type="ECO:0000313" key="2">
    <source>
        <dbReference type="EMBL" id="MFC7308221.1"/>
    </source>
</evidence>
<gene>
    <name evidence="2" type="ORF">ACFQVC_28870</name>
</gene>
<accession>A0ABW2JSK0</accession>
<feature type="region of interest" description="Disordered" evidence="1">
    <location>
        <begin position="19"/>
        <end position="65"/>
    </location>
</feature>
<keyword evidence="3" id="KW-1185">Reference proteome</keyword>
<feature type="region of interest" description="Disordered" evidence="1">
    <location>
        <begin position="211"/>
        <end position="233"/>
    </location>
</feature>
<feature type="compositionally biased region" description="Basic and acidic residues" evidence="1">
    <location>
        <begin position="216"/>
        <end position="233"/>
    </location>
</feature>
<reference evidence="3" key="1">
    <citation type="journal article" date="2019" name="Int. J. Syst. Evol. Microbiol.">
        <title>The Global Catalogue of Microorganisms (GCM) 10K type strain sequencing project: providing services to taxonomists for standard genome sequencing and annotation.</title>
        <authorList>
            <consortium name="The Broad Institute Genomics Platform"/>
            <consortium name="The Broad Institute Genome Sequencing Center for Infectious Disease"/>
            <person name="Wu L."/>
            <person name="Ma J."/>
        </authorList>
    </citation>
    <scope>NUCLEOTIDE SEQUENCE [LARGE SCALE GENOMIC DNA]</scope>
    <source>
        <strain evidence="3">SYNS20</strain>
    </source>
</reference>
<dbReference type="Proteomes" id="UP001596523">
    <property type="component" value="Unassembled WGS sequence"/>
</dbReference>
<protein>
    <submittedName>
        <fullName evidence="2">Uncharacterized protein</fullName>
    </submittedName>
</protein>
<name>A0ABW2JSK0_9ACTN</name>
<sequence>MDEARQRLITRCMAERGFRYEGPPVDATASADAGSGPAQFGIETLNLPDTADRPGTQRTERPRGKAFGRALYGDPQRKISARNSEIRVSRPATGCVADAARRLLGAGGPQRDLTLRLRLDQGERDALRTLGKDSAFLEATARWRSCMRQAGFTTAKDPQRLAAALRPDTLLLEQRAARADVTCKHTTDYLKRAYARLAVLQQRWLDANPQPGAEWRSLRQRESKAATKVLKDE</sequence>
<evidence type="ECO:0000313" key="3">
    <source>
        <dbReference type="Proteomes" id="UP001596523"/>
    </source>
</evidence>
<dbReference type="RefSeq" id="WP_381836005.1">
    <property type="nucleotide sequence ID" value="NZ_JBHTCF010000014.1"/>
</dbReference>
<dbReference type="EMBL" id="JBHTCF010000014">
    <property type="protein sequence ID" value="MFC7308221.1"/>
    <property type="molecule type" value="Genomic_DNA"/>
</dbReference>
<organism evidence="2 3">
    <name type="scientific">Streptomyces monticola</name>
    <dbReference type="NCBI Taxonomy" id="2666263"/>
    <lineage>
        <taxon>Bacteria</taxon>
        <taxon>Bacillati</taxon>
        <taxon>Actinomycetota</taxon>
        <taxon>Actinomycetes</taxon>
        <taxon>Kitasatosporales</taxon>
        <taxon>Streptomycetaceae</taxon>
        <taxon>Streptomyces</taxon>
    </lineage>
</organism>
<evidence type="ECO:0000256" key="1">
    <source>
        <dbReference type="SAM" id="MobiDB-lite"/>
    </source>
</evidence>
<comment type="caution">
    <text evidence="2">The sequence shown here is derived from an EMBL/GenBank/DDBJ whole genome shotgun (WGS) entry which is preliminary data.</text>
</comment>